<reference evidence="1" key="1">
    <citation type="journal article" date="2020" name="ACS Chem. Biol.">
        <title>Biosynthesis of cittilins, unusual ribosomally synthesized and post-translationally modified peptides from Myxococcus xanthus.</title>
        <authorList>
            <person name="Hug J.J."/>
            <person name="Dastbaz J."/>
            <person name="Adam S."/>
            <person name="Revermann O."/>
            <person name="Koehnke J."/>
            <person name="Krug D."/>
            <person name="Muller R."/>
        </authorList>
    </citation>
    <scope>NUCLEOTIDE SEQUENCE</scope>
    <source>
        <strain evidence="1">MCy8286</strain>
    </source>
</reference>
<dbReference type="EMBL" id="MN731364">
    <property type="protein sequence ID" value="QLH55468.1"/>
    <property type="molecule type" value="Genomic_DNA"/>
</dbReference>
<dbReference type="NCBIfam" id="NF038373">
    <property type="entry name" value="cittilin_RiPP"/>
    <property type="match status" value="1"/>
</dbReference>
<name>A0A7D5NMI4_MYXFU</name>
<sequence length="27" mass="3170">MKNALYSLAVLMRIARADKLSTTYIYY</sequence>
<organism evidence="1">
    <name type="scientific">Myxococcus fulvus</name>
    <dbReference type="NCBI Taxonomy" id="33"/>
    <lineage>
        <taxon>Bacteria</taxon>
        <taxon>Pseudomonadati</taxon>
        <taxon>Myxococcota</taxon>
        <taxon>Myxococcia</taxon>
        <taxon>Myxococcales</taxon>
        <taxon>Cystobacterineae</taxon>
        <taxon>Myxococcaceae</taxon>
        <taxon>Myxococcus</taxon>
    </lineage>
</organism>
<proteinExistence type="predicted"/>
<dbReference type="AlphaFoldDB" id="A0A7D5NMI4"/>
<evidence type="ECO:0000313" key="1">
    <source>
        <dbReference type="EMBL" id="QLH55468.1"/>
    </source>
</evidence>
<accession>A0A7D5NMI4</accession>
<protein>
    <submittedName>
        <fullName evidence="1">Cittilin peptide</fullName>
    </submittedName>
</protein>